<dbReference type="Proteomes" id="UP000294392">
    <property type="component" value="Chromosome"/>
</dbReference>
<evidence type="ECO:0000256" key="8">
    <source>
        <dbReference type="ARBA" id="ARBA00023125"/>
    </source>
</evidence>
<keyword evidence="7 12" id="KW-0411">Iron-sulfur</keyword>
<dbReference type="GO" id="GO:0051539">
    <property type="term" value="F:4 iron, 4 sulfur cluster binding"/>
    <property type="evidence" value="ECO:0007669"/>
    <property type="project" value="UniProtKB-UniRule"/>
</dbReference>
<dbReference type="InterPro" id="IPR004035">
    <property type="entry name" value="Endouclease-III_FeS-bd_BS"/>
</dbReference>
<keyword evidence="6 12" id="KW-0408">Iron</keyword>
<evidence type="ECO:0000256" key="3">
    <source>
        <dbReference type="ARBA" id="ARBA00022723"/>
    </source>
</evidence>
<sequence>MNNTKRKKILMRLQENIPKPIIELNYTSHFELLIATVLSAQTTDISVNKITEKLYPVANTASSMFELGIDKITEYIRTIGLWKTKANNIINLSRILLEDYNGNVPNNREALESLPGVGRKTANLVLNTAFGFPTIAVDRHVFRVCNRTNFAVGQNVKVVENNLLKFVPKKLQVHCHYWFILHGRYTCLARRPKCFLCKIKDLCEFEKKVDL</sequence>
<dbReference type="SUPFAM" id="SSF48150">
    <property type="entry name" value="DNA-glycosylase"/>
    <property type="match status" value="1"/>
</dbReference>
<dbReference type="GO" id="GO:0140078">
    <property type="term" value="F:class I DNA-(apurinic or apyrimidinic site) endonuclease activity"/>
    <property type="evidence" value="ECO:0007669"/>
    <property type="project" value="UniProtKB-EC"/>
</dbReference>
<feature type="binding site" evidence="12">
    <location>
        <position position="197"/>
    </location>
    <ligand>
        <name>[4Fe-4S] cluster</name>
        <dbReference type="ChEBI" id="CHEBI:49883"/>
    </ligand>
</feature>
<dbReference type="RefSeq" id="WP_157990440.1">
    <property type="nucleotide sequence ID" value="NZ_LR217735.1"/>
</dbReference>
<comment type="similarity">
    <text evidence="1 12">Belongs to the Nth/MutY family.</text>
</comment>
<protein>
    <recommendedName>
        <fullName evidence="12">Endonuclease III</fullName>
        <ecNumber evidence="12">4.2.99.18</ecNumber>
    </recommendedName>
    <alternativeName>
        <fullName evidence="12">DNA-(apurinic or apyrimidinic site) lyase</fullName>
    </alternativeName>
</protein>
<keyword evidence="3 12" id="KW-0479">Metal-binding</keyword>
<evidence type="ECO:0000256" key="12">
    <source>
        <dbReference type="HAMAP-Rule" id="MF_00942"/>
    </source>
</evidence>
<evidence type="ECO:0000259" key="13">
    <source>
        <dbReference type="SMART" id="SM00478"/>
    </source>
</evidence>
<dbReference type="Gene3D" id="1.10.1670.10">
    <property type="entry name" value="Helix-hairpin-Helix base-excision DNA repair enzymes (C-terminal)"/>
    <property type="match status" value="1"/>
</dbReference>
<feature type="binding site" evidence="12">
    <location>
        <position position="194"/>
    </location>
    <ligand>
        <name>[4Fe-4S] cluster</name>
        <dbReference type="ChEBI" id="CHEBI:49883"/>
    </ligand>
</feature>
<evidence type="ECO:0000313" key="14">
    <source>
        <dbReference type="EMBL" id="VFP88018.1"/>
    </source>
</evidence>
<comment type="function">
    <text evidence="12">DNA repair enzyme that has both DNA N-glycosylase activity and AP-lyase activity. The DNA N-glycosylase activity releases various damaged pyrimidines from DNA by cleaving the N-glycosidic bond, leaving an AP (apurinic/apyrimidinic) site. The AP-lyase activity cleaves the phosphodiester bond 3' to the AP site by a beta-elimination, leaving a 3'-terminal unsaturated sugar and a product with a terminal 5'-phosphate.</text>
</comment>
<dbReference type="OrthoDB" id="9800977at2"/>
<accession>A0A451DMN0</accession>
<dbReference type="InterPro" id="IPR011257">
    <property type="entry name" value="DNA_glycosylase"/>
</dbReference>
<dbReference type="GO" id="GO:0019104">
    <property type="term" value="F:DNA N-glycosylase activity"/>
    <property type="evidence" value="ECO:0007669"/>
    <property type="project" value="UniProtKB-UniRule"/>
</dbReference>
<dbReference type="InterPro" id="IPR004036">
    <property type="entry name" value="Endonuclease-III-like_CS2"/>
</dbReference>
<evidence type="ECO:0000256" key="11">
    <source>
        <dbReference type="ARBA" id="ARBA00023295"/>
    </source>
</evidence>
<dbReference type="FunFam" id="1.10.340.30:FF:000001">
    <property type="entry name" value="Endonuclease III"/>
    <property type="match status" value="1"/>
</dbReference>
<keyword evidence="5 12" id="KW-0378">Hydrolase</keyword>
<dbReference type="EMBL" id="LR217735">
    <property type="protein sequence ID" value="VFP88018.1"/>
    <property type="molecule type" value="Genomic_DNA"/>
</dbReference>
<evidence type="ECO:0000256" key="9">
    <source>
        <dbReference type="ARBA" id="ARBA00023204"/>
    </source>
</evidence>
<evidence type="ECO:0000256" key="10">
    <source>
        <dbReference type="ARBA" id="ARBA00023239"/>
    </source>
</evidence>
<dbReference type="EC" id="4.2.99.18" evidence="12"/>
<dbReference type="AlphaFoldDB" id="A0A451DMN0"/>
<keyword evidence="4 12" id="KW-0227">DNA damage</keyword>
<keyword evidence="2 12" id="KW-0004">4Fe-4S</keyword>
<dbReference type="PROSITE" id="PS00764">
    <property type="entry name" value="ENDONUCLEASE_III_1"/>
    <property type="match status" value="1"/>
</dbReference>
<feature type="domain" description="HhH-GPD" evidence="13">
    <location>
        <begin position="38"/>
        <end position="185"/>
    </location>
</feature>
<evidence type="ECO:0000256" key="1">
    <source>
        <dbReference type="ARBA" id="ARBA00008343"/>
    </source>
</evidence>
<evidence type="ECO:0000256" key="6">
    <source>
        <dbReference type="ARBA" id="ARBA00023004"/>
    </source>
</evidence>
<evidence type="ECO:0000313" key="15">
    <source>
        <dbReference type="Proteomes" id="UP000294392"/>
    </source>
</evidence>
<reference evidence="14 15" key="1">
    <citation type="submission" date="2019-02" db="EMBL/GenBank/DDBJ databases">
        <authorList>
            <person name="Manzano-Marin A."/>
            <person name="Manzano-Marin A."/>
        </authorList>
    </citation>
    <scope>NUCLEOTIDE SEQUENCE [LARGE SCALE GENOMIC DNA]</scope>
    <source>
        <strain evidence="14 15">ErCisplendens</strain>
    </source>
</reference>
<dbReference type="PANTHER" id="PTHR10359:SF18">
    <property type="entry name" value="ENDONUCLEASE III"/>
    <property type="match status" value="1"/>
</dbReference>
<evidence type="ECO:0000256" key="5">
    <source>
        <dbReference type="ARBA" id="ARBA00022801"/>
    </source>
</evidence>
<organism evidence="14 15">
    <name type="scientific">Candidatus Erwinia haradaeae</name>
    <dbReference type="NCBI Taxonomy" id="1922217"/>
    <lineage>
        <taxon>Bacteria</taxon>
        <taxon>Pseudomonadati</taxon>
        <taxon>Pseudomonadota</taxon>
        <taxon>Gammaproteobacteria</taxon>
        <taxon>Enterobacterales</taxon>
        <taxon>Erwiniaceae</taxon>
        <taxon>Erwinia</taxon>
    </lineage>
</organism>
<dbReference type="Pfam" id="PF00730">
    <property type="entry name" value="HhH-GPD"/>
    <property type="match status" value="1"/>
</dbReference>
<feature type="binding site" evidence="12">
    <location>
        <position position="187"/>
    </location>
    <ligand>
        <name>[4Fe-4S] cluster</name>
        <dbReference type="ChEBI" id="CHEBI:49883"/>
    </ligand>
</feature>
<keyword evidence="8 12" id="KW-0238">DNA-binding</keyword>
<dbReference type="PROSITE" id="PS01155">
    <property type="entry name" value="ENDONUCLEASE_III_2"/>
    <property type="match status" value="1"/>
</dbReference>
<dbReference type="Gene3D" id="1.10.340.30">
    <property type="entry name" value="Hypothetical protein, domain 2"/>
    <property type="match status" value="1"/>
</dbReference>
<proteinExistence type="inferred from homology"/>
<keyword evidence="10 12" id="KW-0456">Lyase</keyword>
<dbReference type="InterPro" id="IPR003265">
    <property type="entry name" value="HhH-GPD_domain"/>
</dbReference>
<feature type="binding site" evidence="12">
    <location>
        <position position="203"/>
    </location>
    <ligand>
        <name>[4Fe-4S] cluster</name>
        <dbReference type="ChEBI" id="CHEBI:49883"/>
    </ligand>
</feature>
<keyword evidence="11 12" id="KW-0326">Glycosidase</keyword>
<dbReference type="InterPro" id="IPR023170">
    <property type="entry name" value="HhH_base_excis_C"/>
</dbReference>
<dbReference type="InterPro" id="IPR005759">
    <property type="entry name" value="Nth"/>
</dbReference>
<dbReference type="PANTHER" id="PTHR10359">
    <property type="entry name" value="A/G-SPECIFIC ADENINE GLYCOSYLASE/ENDONUCLEASE III"/>
    <property type="match status" value="1"/>
</dbReference>
<name>A0A451DMN0_9GAMM</name>
<dbReference type="Pfam" id="PF00633">
    <property type="entry name" value="HHH"/>
    <property type="match status" value="1"/>
</dbReference>
<evidence type="ECO:0000256" key="4">
    <source>
        <dbReference type="ARBA" id="ARBA00022763"/>
    </source>
</evidence>
<keyword evidence="9 12" id="KW-0234">DNA repair</keyword>
<keyword evidence="14" id="KW-0255">Endonuclease</keyword>
<comment type="catalytic activity">
    <reaction evidence="12">
        <text>2'-deoxyribonucleotide-(2'-deoxyribose 5'-phosphate)-2'-deoxyribonucleotide-DNA = a 3'-end 2'-deoxyribonucleotide-(2,3-dehydro-2,3-deoxyribose 5'-phosphate)-DNA + a 5'-end 5'-phospho-2'-deoxyribonucleoside-DNA + H(+)</text>
        <dbReference type="Rhea" id="RHEA:66592"/>
        <dbReference type="Rhea" id="RHEA-COMP:13180"/>
        <dbReference type="Rhea" id="RHEA-COMP:16897"/>
        <dbReference type="Rhea" id="RHEA-COMP:17067"/>
        <dbReference type="ChEBI" id="CHEBI:15378"/>
        <dbReference type="ChEBI" id="CHEBI:136412"/>
        <dbReference type="ChEBI" id="CHEBI:157695"/>
        <dbReference type="ChEBI" id="CHEBI:167181"/>
        <dbReference type="EC" id="4.2.99.18"/>
    </reaction>
</comment>
<dbReference type="NCBIfam" id="TIGR01083">
    <property type="entry name" value="nth"/>
    <property type="match status" value="1"/>
</dbReference>
<dbReference type="CDD" id="cd00056">
    <property type="entry name" value="ENDO3c"/>
    <property type="match status" value="1"/>
</dbReference>
<dbReference type="PIRSF" id="PIRSF001435">
    <property type="entry name" value="Nth"/>
    <property type="match status" value="1"/>
</dbReference>
<dbReference type="FunFam" id="1.10.1670.10:FF:000001">
    <property type="entry name" value="Endonuclease III"/>
    <property type="match status" value="1"/>
</dbReference>
<comment type="cofactor">
    <cofactor evidence="12">
        <name>[4Fe-4S] cluster</name>
        <dbReference type="ChEBI" id="CHEBI:49883"/>
    </cofactor>
    <text evidence="12">Binds 1 [4Fe-4S] cluster.</text>
</comment>
<dbReference type="HAMAP" id="MF_00942">
    <property type="entry name" value="Nth"/>
    <property type="match status" value="1"/>
</dbReference>
<evidence type="ECO:0000256" key="2">
    <source>
        <dbReference type="ARBA" id="ARBA00022485"/>
    </source>
</evidence>
<dbReference type="GO" id="GO:0003677">
    <property type="term" value="F:DNA binding"/>
    <property type="evidence" value="ECO:0007669"/>
    <property type="project" value="UniProtKB-UniRule"/>
</dbReference>
<dbReference type="GO" id="GO:0046872">
    <property type="term" value="F:metal ion binding"/>
    <property type="evidence" value="ECO:0007669"/>
    <property type="project" value="UniProtKB-KW"/>
</dbReference>
<keyword evidence="14" id="KW-0540">Nuclease</keyword>
<dbReference type="SMART" id="SM00478">
    <property type="entry name" value="ENDO3c"/>
    <property type="match status" value="1"/>
</dbReference>
<dbReference type="GO" id="GO:0006285">
    <property type="term" value="P:base-excision repair, AP site formation"/>
    <property type="evidence" value="ECO:0007669"/>
    <property type="project" value="TreeGrafter"/>
</dbReference>
<evidence type="ECO:0000256" key="7">
    <source>
        <dbReference type="ARBA" id="ARBA00023014"/>
    </source>
</evidence>
<dbReference type="InterPro" id="IPR000445">
    <property type="entry name" value="HhH_motif"/>
</dbReference>
<gene>
    <name evidence="12 14" type="primary">nth</name>
    <name evidence="14" type="ORF">ERCISPPA3004_395</name>
</gene>